<proteinExistence type="predicted"/>
<accession>A0ABR3Q9K1</accession>
<organism evidence="1 2">
    <name type="scientific">Vanrija albida</name>
    <dbReference type="NCBI Taxonomy" id="181172"/>
    <lineage>
        <taxon>Eukaryota</taxon>
        <taxon>Fungi</taxon>
        <taxon>Dikarya</taxon>
        <taxon>Basidiomycota</taxon>
        <taxon>Agaricomycotina</taxon>
        <taxon>Tremellomycetes</taxon>
        <taxon>Trichosporonales</taxon>
        <taxon>Trichosporonaceae</taxon>
        <taxon>Vanrija</taxon>
    </lineage>
</organism>
<gene>
    <name evidence="1" type="ORF">Q8F55_002056</name>
</gene>
<dbReference type="RefSeq" id="XP_069211050.1">
    <property type="nucleotide sequence ID" value="XM_069350664.1"/>
</dbReference>
<protein>
    <submittedName>
        <fullName evidence="1">Uncharacterized protein</fullName>
    </submittedName>
</protein>
<dbReference type="GeneID" id="95983099"/>
<sequence length="108" mass="12014">MDAEWLGNAIVTDRASRERVELYLPEPLQILSVHLPPPPCHPSIAIAHRSSGRSDYVLRETGQVIGDEDGGVAELWQGILGCDYKGAEKDVSECWKGWQDRIVADEDE</sequence>
<reference evidence="1 2" key="1">
    <citation type="submission" date="2023-08" db="EMBL/GenBank/DDBJ databases">
        <title>Annotated Genome Sequence of Vanrija albida AlHP1.</title>
        <authorList>
            <person name="Herzog R."/>
        </authorList>
    </citation>
    <scope>NUCLEOTIDE SEQUENCE [LARGE SCALE GENOMIC DNA]</scope>
    <source>
        <strain evidence="1 2">AlHP1</strain>
    </source>
</reference>
<dbReference type="Proteomes" id="UP001565368">
    <property type="component" value="Unassembled WGS sequence"/>
</dbReference>
<comment type="caution">
    <text evidence="1">The sequence shown here is derived from an EMBL/GenBank/DDBJ whole genome shotgun (WGS) entry which is preliminary data.</text>
</comment>
<keyword evidence="2" id="KW-1185">Reference proteome</keyword>
<evidence type="ECO:0000313" key="1">
    <source>
        <dbReference type="EMBL" id="KAL1411106.1"/>
    </source>
</evidence>
<name>A0ABR3Q9K1_9TREE</name>
<evidence type="ECO:0000313" key="2">
    <source>
        <dbReference type="Proteomes" id="UP001565368"/>
    </source>
</evidence>
<dbReference type="EMBL" id="JBBXJM010000002">
    <property type="protein sequence ID" value="KAL1411106.1"/>
    <property type="molecule type" value="Genomic_DNA"/>
</dbReference>